<dbReference type="GO" id="GO:0009288">
    <property type="term" value="C:bacterial-type flagellum"/>
    <property type="evidence" value="ECO:0007669"/>
    <property type="project" value="UniProtKB-SubCell"/>
</dbReference>
<reference evidence="5 6" key="1">
    <citation type="submission" date="2018-12" db="EMBL/GenBank/DDBJ databases">
        <title>First genome draft of Desulfovibrio legallis sp. nov.</title>
        <authorList>
            <person name="Ben Dhia O."/>
            <person name="Najjari A."/>
            <person name="Ferjani R."/>
            <person name="Fhoula I."/>
            <person name="Fardeau M.-L."/>
            <person name="Boudabbous A."/>
            <person name="Ouzari H.I."/>
        </authorList>
    </citation>
    <scope>NUCLEOTIDE SEQUENCE [LARGE SCALE GENOMIC DNA]</scope>
    <source>
        <strain evidence="5 6">H1T</strain>
    </source>
</reference>
<dbReference type="RefSeq" id="WP_278184286.1">
    <property type="nucleotide sequence ID" value="NZ_SIXC01000008.1"/>
</dbReference>
<dbReference type="AlphaFoldDB" id="A0A6H3FA24"/>
<evidence type="ECO:0000313" key="6">
    <source>
        <dbReference type="Proteomes" id="UP000292919"/>
    </source>
</evidence>
<dbReference type="Pfam" id="PF00700">
    <property type="entry name" value="Flagellin_C"/>
    <property type="match status" value="1"/>
</dbReference>
<comment type="subcellular location">
    <subcellularLocation>
        <location evidence="1">Bacterial flagellum</location>
    </subcellularLocation>
</comment>
<proteinExistence type="inferred from homology"/>
<feature type="domain" description="Flagellin C-terminal" evidence="4">
    <location>
        <begin position="1"/>
        <end position="69"/>
    </location>
</feature>
<keyword evidence="5" id="KW-0969">Cilium</keyword>
<dbReference type="Gene3D" id="1.20.1330.10">
    <property type="entry name" value="f41 fragment of flagellin, N-terminal domain"/>
    <property type="match status" value="1"/>
</dbReference>
<sequence>LGALQNRLENTISNLTTQAENLQAAESRISDVDVATEMTNFVRNQILTQSAVAMLSQANSMPQMAMQLIGG</sequence>
<dbReference type="GO" id="GO:0005198">
    <property type="term" value="F:structural molecule activity"/>
    <property type="evidence" value="ECO:0007669"/>
    <property type="project" value="InterPro"/>
</dbReference>
<accession>A0A6H3FA24</accession>
<keyword evidence="3" id="KW-0975">Bacterial flagellum</keyword>
<feature type="non-terminal residue" evidence="5">
    <location>
        <position position="1"/>
    </location>
</feature>
<protein>
    <submittedName>
        <fullName evidence="5">Flagellin</fullName>
    </submittedName>
</protein>
<evidence type="ECO:0000313" key="5">
    <source>
        <dbReference type="EMBL" id="TBH79420.1"/>
    </source>
</evidence>
<dbReference type="InterPro" id="IPR001492">
    <property type="entry name" value="Flagellin"/>
</dbReference>
<dbReference type="InterPro" id="IPR046358">
    <property type="entry name" value="Flagellin_C"/>
</dbReference>
<keyword evidence="6" id="KW-1185">Reference proteome</keyword>
<evidence type="ECO:0000256" key="3">
    <source>
        <dbReference type="ARBA" id="ARBA00023143"/>
    </source>
</evidence>
<comment type="similarity">
    <text evidence="2">Belongs to the bacterial flagellin family.</text>
</comment>
<organism evidence="5 6">
    <name type="scientific">Desulfovibrio legallii</name>
    <dbReference type="NCBI Taxonomy" id="571438"/>
    <lineage>
        <taxon>Bacteria</taxon>
        <taxon>Pseudomonadati</taxon>
        <taxon>Thermodesulfobacteriota</taxon>
        <taxon>Desulfovibrionia</taxon>
        <taxon>Desulfovibrionales</taxon>
        <taxon>Desulfovibrionaceae</taxon>
        <taxon>Desulfovibrio</taxon>
    </lineage>
</organism>
<keyword evidence="5" id="KW-0282">Flagellum</keyword>
<evidence type="ECO:0000256" key="2">
    <source>
        <dbReference type="ARBA" id="ARBA00005709"/>
    </source>
</evidence>
<dbReference type="Proteomes" id="UP000292919">
    <property type="component" value="Unassembled WGS sequence"/>
</dbReference>
<evidence type="ECO:0000256" key="1">
    <source>
        <dbReference type="ARBA" id="ARBA00004365"/>
    </source>
</evidence>
<comment type="caution">
    <text evidence="5">The sequence shown here is derived from an EMBL/GenBank/DDBJ whole genome shotgun (WGS) entry which is preliminary data.</text>
</comment>
<keyword evidence="5" id="KW-0966">Cell projection</keyword>
<dbReference type="SUPFAM" id="SSF64518">
    <property type="entry name" value="Phase 1 flagellin"/>
    <property type="match status" value="1"/>
</dbReference>
<name>A0A6H3FA24_9BACT</name>
<dbReference type="PANTHER" id="PTHR42792:SF2">
    <property type="entry name" value="FLAGELLIN"/>
    <property type="match status" value="1"/>
</dbReference>
<dbReference type="EMBL" id="SIXC01000008">
    <property type="protein sequence ID" value="TBH79420.1"/>
    <property type="molecule type" value="Genomic_DNA"/>
</dbReference>
<gene>
    <name evidence="5" type="ORF">EB812_07405</name>
</gene>
<evidence type="ECO:0000259" key="4">
    <source>
        <dbReference type="Pfam" id="PF00700"/>
    </source>
</evidence>
<dbReference type="PANTHER" id="PTHR42792">
    <property type="entry name" value="FLAGELLIN"/>
    <property type="match status" value="1"/>
</dbReference>